<dbReference type="Gene3D" id="1.10.533.10">
    <property type="entry name" value="Death Domain, Fas"/>
    <property type="match status" value="1"/>
</dbReference>
<dbReference type="OMA" id="DHHESRI"/>
<dbReference type="InterPro" id="IPR032675">
    <property type="entry name" value="LRR_dom_sf"/>
</dbReference>
<dbReference type="GeneID" id="119733382"/>
<dbReference type="InterPro" id="IPR000488">
    <property type="entry name" value="Death_dom"/>
</dbReference>
<name>A0A914AH91_PATMI</name>
<evidence type="ECO:0000256" key="1">
    <source>
        <dbReference type="ARBA" id="ARBA00022741"/>
    </source>
</evidence>
<evidence type="ECO:0000313" key="5">
    <source>
        <dbReference type="EnsemblMetazoa" id="XP_038062891.1"/>
    </source>
</evidence>
<evidence type="ECO:0000256" key="2">
    <source>
        <dbReference type="ARBA" id="ARBA00022840"/>
    </source>
</evidence>
<dbReference type="PROSITE" id="PS50837">
    <property type="entry name" value="NACHT"/>
    <property type="match status" value="1"/>
</dbReference>
<reference evidence="5" key="1">
    <citation type="submission" date="2022-11" db="UniProtKB">
        <authorList>
            <consortium name="EnsemblMetazoa"/>
        </authorList>
    </citation>
    <scope>IDENTIFICATION</scope>
</reference>
<dbReference type="GO" id="GO:0007165">
    <property type="term" value="P:signal transduction"/>
    <property type="evidence" value="ECO:0007669"/>
    <property type="project" value="InterPro"/>
</dbReference>
<dbReference type="Pfam" id="PF00531">
    <property type="entry name" value="Death"/>
    <property type="match status" value="1"/>
</dbReference>
<dbReference type="PANTHER" id="PTHR46312">
    <property type="entry name" value="NACHT DOMAIN-CONTAINING PROTEIN"/>
    <property type="match status" value="1"/>
</dbReference>
<protein>
    <recommendedName>
        <fullName evidence="7">NACHT domain-containing protein</fullName>
    </recommendedName>
</protein>
<dbReference type="EnsemblMetazoa" id="XM_038206963.1">
    <property type="protein sequence ID" value="XP_038062891.1"/>
    <property type="gene ID" value="LOC119733382"/>
</dbReference>
<feature type="domain" description="Death" evidence="3">
    <location>
        <begin position="45"/>
        <end position="122"/>
    </location>
</feature>
<keyword evidence="2" id="KW-0067">ATP-binding</keyword>
<dbReference type="AlphaFoldDB" id="A0A914AH91"/>
<proteinExistence type="predicted"/>
<organism evidence="5 6">
    <name type="scientific">Patiria miniata</name>
    <name type="common">Bat star</name>
    <name type="synonym">Asterina miniata</name>
    <dbReference type="NCBI Taxonomy" id="46514"/>
    <lineage>
        <taxon>Eukaryota</taxon>
        <taxon>Metazoa</taxon>
        <taxon>Echinodermata</taxon>
        <taxon>Eleutherozoa</taxon>
        <taxon>Asterozoa</taxon>
        <taxon>Asteroidea</taxon>
        <taxon>Valvatacea</taxon>
        <taxon>Valvatida</taxon>
        <taxon>Asterinidae</taxon>
        <taxon>Patiria</taxon>
    </lineage>
</organism>
<dbReference type="OrthoDB" id="4207253at2759"/>
<evidence type="ECO:0008006" key="7">
    <source>
        <dbReference type="Google" id="ProtNLM"/>
    </source>
</evidence>
<evidence type="ECO:0000313" key="6">
    <source>
        <dbReference type="Proteomes" id="UP000887568"/>
    </source>
</evidence>
<dbReference type="InterPro" id="IPR011029">
    <property type="entry name" value="DEATH-like_dom_sf"/>
</dbReference>
<dbReference type="SUPFAM" id="SSF47986">
    <property type="entry name" value="DEATH domain"/>
    <property type="match status" value="1"/>
</dbReference>
<evidence type="ECO:0000259" key="3">
    <source>
        <dbReference type="PROSITE" id="PS50017"/>
    </source>
</evidence>
<accession>A0A914AH91</accession>
<sequence>MDVCQDPYHDKYREKCCRQREENGQQSSRGENIGLIPIEADTGISDSVLHKISEMLGFDSRKLATHLGLSAAKISHKKQQIFKMLVKWRRQQSTGRDQSRVLCTALIEIGRMDIIEKLLEMTGLQGPYAFWYFQQQIIDNYKETATTIPAHPTLQTCNVDIDKFFIPLYLGKIIPGKTKSERLVTLPERKIYLDEAQHIILKSVDDLFNQEIVKEIKILLCGGAGTGKSTLLVKVAKSCITLGSKPLHGRYDLVLWIKLRQMQQSSCVLDYIFDQILAGNTKLTKDIVKGFIDHHESRIALLFDGFDEIPSHVLESEEGVYRVQDILHNRVLTKSFVLVTTRPHRKQYILRGHPNYAHIQTFGFRPHDRDQYIRLNLPDDADMGEALISHLKVNANIREMAVVPIISQMLCLVWKNQKSLPERITELYEEFAVALFKRRNKDMSDEQVMSNMMSIIDGLGHVALQGLLDCRGERLMFKESEFQSDLDEGRAVGFVQGEKFQCGPGEEVLFSFPHKSIQEYFAACHLVKLLDDDENNFRHQLEQIGDGNVLAMEYLLRFCCGRSMQAAGLILDHIREMQGDEKKLQRLARLLLFESGSDELATKLVRPTFVKCKSNEDLKSLSYYLQHVTPPLEGTDFDMHVRKQGLTLLRGILLSDSMKSARLITVYYYLSEQEGEELSLLEETLGEVDVQRHARFIITVIIEARSWFDVGRVSHSFFCMQEQIGRLGLAMYQRSPDEVVDLLKALEGCRLDVLALFYTNLHARVRDVSHVLSSLTLLHLSACRLVDDDVKDLISIIPAGHGLQGLILDGNAFSLDAVRALTRHLQGLPDLTGLSLCTIGLDAELVRQVVSQNLPHLKETQEGIFLKPK</sequence>
<dbReference type="Gene3D" id="3.80.10.10">
    <property type="entry name" value="Ribonuclease Inhibitor"/>
    <property type="match status" value="1"/>
</dbReference>
<keyword evidence="6" id="KW-1185">Reference proteome</keyword>
<evidence type="ECO:0000259" key="4">
    <source>
        <dbReference type="PROSITE" id="PS50837"/>
    </source>
</evidence>
<dbReference type="PANTHER" id="PTHR46312:SF2">
    <property type="entry name" value="NUCLEOTIDE-BINDING OLIGOMERIZATION DOMAIN-CONTAINING PROTEIN 2-LIKE"/>
    <property type="match status" value="1"/>
</dbReference>
<dbReference type="Pfam" id="PF05729">
    <property type="entry name" value="NACHT"/>
    <property type="match status" value="1"/>
</dbReference>
<dbReference type="GO" id="GO:0005524">
    <property type="term" value="F:ATP binding"/>
    <property type="evidence" value="ECO:0007669"/>
    <property type="project" value="UniProtKB-KW"/>
</dbReference>
<dbReference type="Proteomes" id="UP000887568">
    <property type="component" value="Unplaced"/>
</dbReference>
<feature type="domain" description="NACHT" evidence="4">
    <location>
        <begin position="216"/>
        <end position="343"/>
    </location>
</feature>
<dbReference type="SUPFAM" id="SSF52540">
    <property type="entry name" value="P-loop containing nucleoside triphosphate hydrolases"/>
    <property type="match status" value="1"/>
</dbReference>
<dbReference type="InterPro" id="IPR007111">
    <property type="entry name" value="NACHT_NTPase"/>
</dbReference>
<dbReference type="RefSeq" id="XP_038062891.1">
    <property type="nucleotide sequence ID" value="XM_038206963.1"/>
</dbReference>
<keyword evidence="1" id="KW-0547">Nucleotide-binding</keyword>
<dbReference type="Gene3D" id="3.40.50.300">
    <property type="entry name" value="P-loop containing nucleotide triphosphate hydrolases"/>
    <property type="match status" value="1"/>
</dbReference>
<dbReference type="PROSITE" id="PS50017">
    <property type="entry name" value="DEATH_DOMAIN"/>
    <property type="match status" value="1"/>
</dbReference>
<dbReference type="SUPFAM" id="SSF52047">
    <property type="entry name" value="RNI-like"/>
    <property type="match status" value="1"/>
</dbReference>
<dbReference type="InterPro" id="IPR027417">
    <property type="entry name" value="P-loop_NTPase"/>
</dbReference>